<evidence type="ECO:0000256" key="1">
    <source>
        <dbReference type="SAM" id="MobiDB-lite"/>
    </source>
</evidence>
<reference evidence="3 4" key="1">
    <citation type="submission" date="2017-04" db="EMBL/GenBank/DDBJ databases">
        <authorList>
            <person name="Afonso C.L."/>
            <person name="Miller P.J."/>
            <person name="Scott M.A."/>
            <person name="Spackman E."/>
            <person name="Goraichik I."/>
            <person name="Dimitrov K.M."/>
            <person name="Suarez D.L."/>
            <person name="Swayne D.E."/>
        </authorList>
    </citation>
    <scope>NUCLEOTIDE SEQUENCE [LARGE SCALE GENOMIC DNA]</scope>
    <source>
        <strain evidence="4">XA(T)</strain>
    </source>
</reference>
<feature type="region of interest" description="Disordered" evidence="1">
    <location>
        <begin position="1"/>
        <end position="23"/>
    </location>
</feature>
<keyword evidence="2" id="KW-1133">Transmembrane helix</keyword>
<proteinExistence type="predicted"/>
<name>A0A1X9LN85_9MICO</name>
<dbReference type="Proteomes" id="UP000192775">
    <property type="component" value="Chromosome"/>
</dbReference>
<dbReference type="Gene3D" id="2.60.40.10">
    <property type="entry name" value="Immunoglobulins"/>
    <property type="match status" value="1"/>
</dbReference>
<gene>
    <name evidence="3" type="ORF">B5808_16670</name>
</gene>
<dbReference type="AlphaFoldDB" id="A0A1X9LN85"/>
<dbReference type="InterPro" id="IPR013783">
    <property type="entry name" value="Ig-like_fold"/>
</dbReference>
<evidence type="ECO:0000256" key="2">
    <source>
        <dbReference type="SAM" id="Phobius"/>
    </source>
</evidence>
<organism evidence="3 4">
    <name type="scientific">Cnuibacter physcomitrellae</name>
    <dbReference type="NCBI Taxonomy" id="1619308"/>
    <lineage>
        <taxon>Bacteria</taxon>
        <taxon>Bacillati</taxon>
        <taxon>Actinomycetota</taxon>
        <taxon>Actinomycetes</taxon>
        <taxon>Micrococcales</taxon>
        <taxon>Microbacteriaceae</taxon>
        <taxon>Cnuibacter</taxon>
    </lineage>
</organism>
<dbReference type="RefSeq" id="WP_085020813.1">
    <property type="nucleotide sequence ID" value="NZ_BMHD01000001.1"/>
</dbReference>
<evidence type="ECO:0000313" key="3">
    <source>
        <dbReference type="EMBL" id="ARJ06675.1"/>
    </source>
</evidence>
<dbReference type="GO" id="GO:0005975">
    <property type="term" value="P:carbohydrate metabolic process"/>
    <property type="evidence" value="ECO:0007669"/>
    <property type="project" value="UniProtKB-ARBA"/>
</dbReference>
<evidence type="ECO:0000313" key="4">
    <source>
        <dbReference type="Proteomes" id="UP000192775"/>
    </source>
</evidence>
<dbReference type="Pfam" id="PF13620">
    <property type="entry name" value="CarboxypepD_reg"/>
    <property type="match status" value="1"/>
</dbReference>
<keyword evidence="2" id="KW-0812">Transmembrane</keyword>
<protein>
    <submittedName>
        <fullName evidence="3">Uncharacterized protein</fullName>
    </submittedName>
</protein>
<dbReference type="Gene3D" id="2.60.40.1120">
    <property type="entry name" value="Carboxypeptidase-like, regulatory domain"/>
    <property type="match status" value="1"/>
</dbReference>
<feature type="transmembrane region" description="Helical" evidence="2">
    <location>
        <begin position="580"/>
        <end position="598"/>
    </location>
</feature>
<dbReference type="EMBL" id="CP020715">
    <property type="protein sequence ID" value="ARJ06675.1"/>
    <property type="molecule type" value="Genomic_DNA"/>
</dbReference>
<keyword evidence="2" id="KW-0472">Membrane</keyword>
<keyword evidence="4" id="KW-1185">Reference proteome</keyword>
<dbReference type="STRING" id="1619308.B5808_16670"/>
<dbReference type="KEGG" id="cphy:B5808_16670"/>
<accession>A0A1X9LN85</accession>
<sequence>MSPRGQAPASRRSPLAPTGRVRRRPAAAWRRALLVLGVTTGLVLSGAAVGATAASADPVGGVISGRMASALAQTPLPGDVVVRAAESGSIVTAVTTDSQGRYSVPVAAGTYTVQFRPSFVQDAEAPYGYPPAFYLDAVHASGAVPITVADGATVQADGRLKAAGALMGNVTGATGRFALALVEAGAEPPADPFDGEHFAVEAQDDGGYVLPGAAGSYQLALYRYADGWGFAGFARSGASFVVESGQPEIVDVYAGPTGSIEVAVRDSAGAAIADMPVTLRSSDGVTRIQSETDEAGAVAFDGLEPDDWQLSVLPDDDRFAPLWVRGIAVDAGEAVTVPVALGDPLPGGATATPSLRTADGVLLLDKGPLLITVPGADDLVGVDYIVSDFQVGVEALTGALERGEDGTWSATVDVTSLEGKVTIGLVLHRSEGWTEQTVAPAAEPRVVDATELTDASRGAITTPATATAGSETTVSGLSAGEWYYTWWFSSPTAGGWVQADASGTATVVVPADLGAGLHSVALLDRIAEFVGWAPVTVVAANGGGGSGAGGGAAGSGASGAGAGAQLAATGVGATGGIPPLGAGAGALVLLLAGAALAARGTLRRRRSRAA</sequence>